<organism evidence="2 3">
    <name type="scientific">Actinomadura physcomitrii</name>
    <dbReference type="NCBI Taxonomy" id="2650748"/>
    <lineage>
        <taxon>Bacteria</taxon>
        <taxon>Bacillati</taxon>
        <taxon>Actinomycetota</taxon>
        <taxon>Actinomycetes</taxon>
        <taxon>Streptosporangiales</taxon>
        <taxon>Thermomonosporaceae</taxon>
        <taxon>Actinomadura</taxon>
    </lineage>
</organism>
<evidence type="ECO:0000256" key="1">
    <source>
        <dbReference type="SAM" id="MobiDB-lite"/>
    </source>
</evidence>
<dbReference type="PANTHER" id="PTHR35010">
    <property type="entry name" value="BLL4672 PROTEIN-RELATED"/>
    <property type="match status" value="1"/>
</dbReference>
<accession>A0A6I4MAG0</accession>
<proteinExistence type="predicted"/>
<comment type="caution">
    <text evidence="2">The sequence shown here is derived from an EMBL/GenBank/DDBJ whole genome shotgun (WGS) entry which is preliminary data.</text>
</comment>
<evidence type="ECO:0000313" key="3">
    <source>
        <dbReference type="Proteomes" id="UP000462055"/>
    </source>
</evidence>
<dbReference type="RefSeq" id="WP_151591631.1">
    <property type="nucleotide sequence ID" value="NZ_WBMS02000003.1"/>
</dbReference>
<sequence length="126" mass="13464">MDGYNGLGDFLRPRRARLRPADVGLPEGTGRRRTPGLRREEPAALSGVGIDYSIRLEQGRETNPGGAVLDTLVGDLALDYEVLRIGSTGQRLSLYQAAPGTPAHDALTLPSVSAEPAGTGRDRRRS</sequence>
<dbReference type="PANTHER" id="PTHR35010:SF2">
    <property type="entry name" value="BLL4672 PROTEIN"/>
    <property type="match status" value="1"/>
</dbReference>
<protein>
    <submittedName>
        <fullName evidence="2">Helix-turn-helix domain-containing protein</fullName>
    </submittedName>
</protein>
<reference evidence="2" key="1">
    <citation type="submission" date="2019-12" db="EMBL/GenBank/DDBJ databases">
        <title>Actinomadura physcomitrii sp. nov., a novel actinomycete isolated from moss [Physcomitrium sphaericum (Ludw) Fuernr].</title>
        <authorList>
            <person name="Zhuang X."/>
        </authorList>
    </citation>
    <scope>NUCLEOTIDE SEQUENCE [LARGE SCALE GENOMIC DNA]</scope>
    <source>
        <strain evidence="2">LD22</strain>
    </source>
</reference>
<dbReference type="Proteomes" id="UP000462055">
    <property type="component" value="Unassembled WGS sequence"/>
</dbReference>
<evidence type="ECO:0000313" key="2">
    <source>
        <dbReference type="EMBL" id="MVZ99628.1"/>
    </source>
</evidence>
<dbReference type="EMBL" id="WBMS02000003">
    <property type="protein sequence ID" value="MVZ99628.1"/>
    <property type="molecule type" value="Genomic_DNA"/>
</dbReference>
<feature type="region of interest" description="Disordered" evidence="1">
    <location>
        <begin position="18"/>
        <end position="42"/>
    </location>
</feature>
<feature type="region of interest" description="Disordered" evidence="1">
    <location>
        <begin position="101"/>
        <end position="126"/>
    </location>
</feature>
<gene>
    <name evidence="2" type="ORF">F8568_004410</name>
</gene>
<name>A0A6I4MAG0_9ACTN</name>
<dbReference type="AlphaFoldDB" id="A0A6I4MAG0"/>
<keyword evidence="3" id="KW-1185">Reference proteome</keyword>